<comment type="caution">
    <text evidence="1">The sequence shown here is derived from an EMBL/GenBank/DDBJ whole genome shotgun (WGS) entry which is preliminary data.</text>
</comment>
<sequence>MKLQDVSIEILSQLIDVAEQFSKDEYTRSLDLLSANSVGRHLRHILEFYDLAVRAGNTGQLNYDKRERNLTLENDPGKAVSKMKELIMLLRVMKEDMVLKLEASYCPDARNDVRITTTFYRELLYNVEHAVHHMAIMAIAIKIEFRHISLPENFGIAYSTVKHRQTA</sequence>
<dbReference type="PANTHER" id="PTHR39473">
    <property type="match status" value="1"/>
</dbReference>
<accession>A0A916J7Q9</accession>
<dbReference type="InterPro" id="IPR034660">
    <property type="entry name" value="DinB/YfiT-like"/>
</dbReference>
<organism evidence="1 2">
    <name type="scientific">Dyadobacter helix</name>
    <dbReference type="NCBI Taxonomy" id="2822344"/>
    <lineage>
        <taxon>Bacteria</taxon>
        <taxon>Pseudomonadati</taxon>
        <taxon>Bacteroidota</taxon>
        <taxon>Cytophagia</taxon>
        <taxon>Cytophagales</taxon>
        <taxon>Spirosomataceae</taxon>
        <taxon>Dyadobacter</taxon>
    </lineage>
</organism>
<name>A0A916J7Q9_9BACT</name>
<protein>
    <recommendedName>
        <fullName evidence="3">DinB family protein</fullName>
    </recommendedName>
</protein>
<dbReference type="PANTHER" id="PTHR39473:SF1">
    <property type="entry name" value="DINB-LIKE DOMAIN-CONTAINING PROTEIN"/>
    <property type="match status" value="1"/>
</dbReference>
<gene>
    <name evidence="1" type="ORF">DYBT9275_00588</name>
</gene>
<evidence type="ECO:0000313" key="1">
    <source>
        <dbReference type="EMBL" id="CAG4990679.1"/>
    </source>
</evidence>
<proteinExistence type="predicted"/>
<reference evidence="1" key="1">
    <citation type="submission" date="2021-04" db="EMBL/GenBank/DDBJ databases">
        <authorList>
            <person name="Rodrigo-Torres L."/>
            <person name="Arahal R. D."/>
            <person name="Lucena T."/>
        </authorList>
    </citation>
    <scope>NUCLEOTIDE SEQUENCE</scope>
    <source>
        <strain evidence="1">CECT 9275</strain>
    </source>
</reference>
<dbReference type="SUPFAM" id="SSF109854">
    <property type="entry name" value="DinB/YfiT-like putative metalloenzymes"/>
    <property type="match status" value="1"/>
</dbReference>
<keyword evidence="2" id="KW-1185">Reference proteome</keyword>
<dbReference type="EMBL" id="CAJRAF010000001">
    <property type="protein sequence ID" value="CAG4990679.1"/>
    <property type="molecule type" value="Genomic_DNA"/>
</dbReference>
<evidence type="ECO:0008006" key="3">
    <source>
        <dbReference type="Google" id="ProtNLM"/>
    </source>
</evidence>
<dbReference type="Proteomes" id="UP000680038">
    <property type="component" value="Unassembled WGS sequence"/>
</dbReference>
<dbReference type="AlphaFoldDB" id="A0A916J7Q9"/>
<evidence type="ECO:0000313" key="2">
    <source>
        <dbReference type="Proteomes" id="UP000680038"/>
    </source>
</evidence>
<dbReference type="RefSeq" id="WP_215237332.1">
    <property type="nucleotide sequence ID" value="NZ_CAJRAF010000001.1"/>
</dbReference>